<dbReference type="GO" id="GO:0008171">
    <property type="term" value="F:O-methyltransferase activity"/>
    <property type="evidence" value="ECO:0007669"/>
    <property type="project" value="InterPro"/>
</dbReference>
<dbReference type="OrthoDB" id="186626at2759"/>
<dbReference type="InterPro" id="IPR029063">
    <property type="entry name" value="SAM-dependent_MTases_sf"/>
</dbReference>
<keyword evidence="3" id="KW-0808">Transferase</keyword>
<comment type="similarity">
    <text evidence="6">Belongs to the class I-like SAM-binding methyltransferase superfamily. Cation-dependent O-methyltransferase family.</text>
</comment>
<evidence type="ECO:0000256" key="2">
    <source>
        <dbReference type="ARBA" id="ARBA00022603"/>
    </source>
</evidence>
<dbReference type="Pfam" id="PF01596">
    <property type="entry name" value="Methyltransf_3"/>
    <property type="match status" value="1"/>
</dbReference>
<dbReference type="EMBL" id="JAPEVB010000003">
    <property type="protein sequence ID" value="KAJ4391534.1"/>
    <property type="molecule type" value="Genomic_DNA"/>
</dbReference>
<dbReference type="InterPro" id="IPR002935">
    <property type="entry name" value="SAM_O-MeTrfase"/>
</dbReference>
<gene>
    <name evidence="7" type="ORF">N0V93_005152</name>
</gene>
<dbReference type="GO" id="GO:0032259">
    <property type="term" value="P:methylation"/>
    <property type="evidence" value="ECO:0007669"/>
    <property type="project" value="UniProtKB-KW"/>
</dbReference>
<dbReference type="PROSITE" id="PS51682">
    <property type="entry name" value="SAM_OMT_I"/>
    <property type="match status" value="1"/>
</dbReference>
<name>A0A9W9CXT5_9PEZI</name>
<dbReference type="Proteomes" id="UP001140453">
    <property type="component" value="Unassembled WGS sequence"/>
</dbReference>
<dbReference type="EC" id="2.1.1.6" evidence="1"/>
<comment type="caution">
    <text evidence="7">The sequence shown here is derived from an EMBL/GenBank/DDBJ whole genome shotgun (WGS) entry which is preliminary data.</text>
</comment>
<evidence type="ECO:0000256" key="3">
    <source>
        <dbReference type="ARBA" id="ARBA00022679"/>
    </source>
</evidence>
<evidence type="ECO:0000256" key="6">
    <source>
        <dbReference type="ARBA" id="ARBA00023453"/>
    </source>
</evidence>
<accession>A0A9W9CXT5</accession>
<evidence type="ECO:0000313" key="8">
    <source>
        <dbReference type="Proteomes" id="UP001140453"/>
    </source>
</evidence>
<keyword evidence="4" id="KW-0949">S-adenosyl-L-methionine</keyword>
<dbReference type="Gene3D" id="3.40.50.150">
    <property type="entry name" value="Vaccinia Virus protein VP39"/>
    <property type="match status" value="1"/>
</dbReference>
<dbReference type="SUPFAM" id="SSF53335">
    <property type="entry name" value="S-adenosyl-L-methionine-dependent methyltransferases"/>
    <property type="match status" value="1"/>
</dbReference>
<keyword evidence="5" id="KW-0128">Catecholamine metabolism</keyword>
<proteinExistence type="inferred from homology"/>
<dbReference type="CDD" id="cd02440">
    <property type="entry name" value="AdoMet_MTases"/>
    <property type="match status" value="1"/>
</dbReference>
<dbReference type="GO" id="GO:0006584">
    <property type="term" value="P:catecholamine metabolic process"/>
    <property type="evidence" value="ECO:0007669"/>
    <property type="project" value="UniProtKB-KW"/>
</dbReference>
<keyword evidence="2" id="KW-0489">Methyltransferase</keyword>
<dbReference type="AlphaFoldDB" id="A0A9W9CXT5"/>
<evidence type="ECO:0000256" key="1">
    <source>
        <dbReference type="ARBA" id="ARBA00012880"/>
    </source>
</evidence>
<sequence length="243" mass="26456">MPPKHAGNLVDQSAQLQQDLRTHILAQPADKFAGKPWDLIKEIEDFATEKGLRMIYRSDKITTSKNALAAMDPKPKVVVEFGTFVGTSAIAWAAMLQEFHGKDAEDIKVFTFEFSPDAASVARDLIKAAALDNVVEVLVGSGADSLKKLHAEGRVKPGQVDVVFIDHWEQHYLPDLKLVEELKLFHVGSLALADNTDMPGAPDYVAHVKKGGEGPVKYESQSLQSVSTAGRPNIVECSKVIAV</sequence>
<dbReference type="PANTHER" id="PTHR43836">
    <property type="entry name" value="CATECHOL O-METHYLTRANSFERASE 1-RELATED"/>
    <property type="match status" value="1"/>
</dbReference>
<evidence type="ECO:0000256" key="5">
    <source>
        <dbReference type="ARBA" id="ARBA00022939"/>
    </source>
</evidence>
<dbReference type="PANTHER" id="PTHR43836:SF2">
    <property type="entry name" value="CATECHOL O-METHYLTRANSFERASE 1-RELATED"/>
    <property type="match status" value="1"/>
</dbReference>
<keyword evidence="8" id="KW-1185">Reference proteome</keyword>
<reference evidence="7" key="1">
    <citation type="submission" date="2022-10" db="EMBL/GenBank/DDBJ databases">
        <title>Tapping the CABI collections for fungal endophytes: first genome assemblies for Collariella, Neodidymelliopsis, Ascochyta clinopodiicola, Didymella pomorum, Didymosphaeria variabile, Neocosmospora piperis and Neocucurbitaria cava.</title>
        <authorList>
            <person name="Hill R."/>
        </authorList>
    </citation>
    <scope>NUCLEOTIDE SEQUENCE</scope>
    <source>
        <strain evidence="7">IMI 355082</strain>
    </source>
</reference>
<organism evidence="7 8">
    <name type="scientific">Gnomoniopsis smithogilvyi</name>
    <dbReference type="NCBI Taxonomy" id="1191159"/>
    <lineage>
        <taxon>Eukaryota</taxon>
        <taxon>Fungi</taxon>
        <taxon>Dikarya</taxon>
        <taxon>Ascomycota</taxon>
        <taxon>Pezizomycotina</taxon>
        <taxon>Sordariomycetes</taxon>
        <taxon>Sordariomycetidae</taxon>
        <taxon>Diaporthales</taxon>
        <taxon>Gnomoniaceae</taxon>
        <taxon>Gnomoniopsis</taxon>
    </lineage>
</organism>
<evidence type="ECO:0000313" key="7">
    <source>
        <dbReference type="EMBL" id="KAJ4391534.1"/>
    </source>
</evidence>
<protein>
    <recommendedName>
        <fullName evidence="1">catechol O-methyltransferase</fullName>
        <ecNumber evidence="1">2.1.1.6</ecNumber>
    </recommendedName>
</protein>
<evidence type="ECO:0000256" key="4">
    <source>
        <dbReference type="ARBA" id="ARBA00022691"/>
    </source>
</evidence>